<sequence length="146" mass="17146">MKVEQHAKTKKTTYCNLEPFKVKLWVDSDPRFDVQNNSTGGDRSRQINGGSLNCRWIEFGDDQSHPRPWTELEKILRDLYMDNRTRELPNFAILSKMFYDQLIRPDELVEFKKTLKTHHLAKLNNSLAILEEEDDDDNSNSDPNSF</sequence>
<dbReference type="EMBL" id="CALTRL010005370">
    <property type="protein sequence ID" value="CAH7684391.1"/>
    <property type="molecule type" value="Genomic_DNA"/>
</dbReference>
<keyword evidence="2" id="KW-1185">Reference proteome</keyword>
<dbReference type="Proteomes" id="UP001153365">
    <property type="component" value="Unassembled WGS sequence"/>
</dbReference>
<gene>
    <name evidence="1" type="ORF">PPACK8108_LOCUS18557</name>
</gene>
<organism evidence="1 2">
    <name type="scientific">Phakopsora pachyrhizi</name>
    <name type="common">Asian soybean rust disease fungus</name>
    <dbReference type="NCBI Taxonomy" id="170000"/>
    <lineage>
        <taxon>Eukaryota</taxon>
        <taxon>Fungi</taxon>
        <taxon>Dikarya</taxon>
        <taxon>Basidiomycota</taxon>
        <taxon>Pucciniomycotina</taxon>
        <taxon>Pucciniomycetes</taxon>
        <taxon>Pucciniales</taxon>
        <taxon>Phakopsoraceae</taxon>
        <taxon>Phakopsora</taxon>
    </lineage>
</organism>
<reference evidence="1" key="1">
    <citation type="submission" date="2022-06" db="EMBL/GenBank/DDBJ databases">
        <authorList>
            <consortium name="SYNGENTA / RWTH Aachen University"/>
        </authorList>
    </citation>
    <scope>NUCLEOTIDE SEQUENCE</scope>
</reference>
<evidence type="ECO:0000313" key="1">
    <source>
        <dbReference type="EMBL" id="CAH7684391.1"/>
    </source>
</evidence>
<comment type="caution">
    <text evidence="1">The sequence shown here is derived from an EMBL/GenBank/DDBJ whole genome shotgun (WGS) entry which is preliminary data.</text>
</comment>
<protein>
    <submittedName>
        <fullName evidence="1">Uncharacterized protein</fullName>
    </submittedName>
</protein>
<proteinExistence type="predicted"/>
<name>A0AAV0BCF3_PHAPC</name>
<evidence type="ECO:0000313" key="2">
    <source>
        <dbReference type="Proteomes" id="UP001153365"/>
    </source>
</evidence>
<accession>A0AAV0BCF3</accession>
<dbReference type="AlphaFoldDB" id="A0AAV0BCF3"/>